<keyword evidence="1" id="KW-0963">Cytoplasm</keyword>
<dbReference type="PROSITE" id="PS51686">
    <property type="entry name" value="SAM_MT_RSMB_NOP"/>
    <property type="match status" value="1"/>
</dbReference>
<dbReference type="OrthoDB" id="9810297at2"/>
<dbReference type="InterPro" id="IPR029063">
    <property type="entry name" value="SAM-dependent_MTases_sf"/>
</dbReference>
<dbReference type="GO" id="GO:0009383">
    <property type="term" value="F:rRNA (cytosine-C5-)-methyltransferase activity"/>
    <property type="evidence" value="ECO:0007669"/>
    <property type="project" value="TreeGrafter"/>
</dbReference>
<dbReference type="Proteomes" id="UP000242175">
    <property type="component" value="Chromosome large"/>
</dbReference>
<feature type="binding site" evidence="6">
    <location>
        <position position="190"/>
    </location>
    <ligand>
        <name>S-adenosyl-L-methionine</name>
        <dbReference type="ChEBI" id="CHEBI:59789"/>
    </ligand>
</feature>
<sequence length="483" mass="55913">MKNENFNTCFYDYIKKILPNEDSYEEFLKYHKKKLRLSIRVNTLKIKVPEFKVIANQNNWILEPIPWTENGFWVTLPKEYNLGNSIEHILGLIYIQEASSMLPPVALSFQNKKSGVVLDMAAAPGSKTTQIGEIYDESSLIIANELSSSRIKALTTNVRRCGLKNVIISHHDAIKFGKFSPETFDSILLDAPCTGEGVSRKDNNALSNWNLSTILEYMEIQKKLIQSAFDALKPGGSLVYSTCTLNLYENQKVCQYLKETYNEEVESIPLDKLFDGAHKSTTKEGFLHVFPHTYDSEGFFIAKFTKKNIFKKNNTTPNLISPNRPNFPYTKLSQIDILKVHNELEKNFGYCGNLMKNIWKNNDQLWLFPECENENIFKIMRFNRFGTSLAKTIKNSFKWEHESLVNSFSFDSIRPENRYILNKDEVIQWFEGKNINIKSTESIYPFLVLFYQDICVGYGKIFKKNQIKNNIPRYLVKDPGLIY</sequence>
<comment type="similarity">
    <text evidence="6">Belongs to the class I-like SAM-binding methyltransferase superfamily. RsmB/NOP family.</text>
</comment>
<evidence type="ECO:0000256" key="5">
    <source>
        <dbReference type="ARBA" id="ARBA00022884"/>
    </source>
</evidence>
<dbReference type="GO" id="GO:0003723">
    <property type="term" value="F:RNA binding"/>
    <property type="evidence" value="ECO:0007669"/>
    <property type="project" value="UniProtKB-UniRule"/>
</dbReference>
<dbReference type="Pfam" id="PF01189">
    <property type="entry name" value="Methyltr_RsmB-F"/>
    <property type="match status" value="1"/>
</dbReference>
<keyword evidence="9" id="KW-1185">Reference proteome</keyword>
<evidence type="ECO:0000313" key="8">
    <source>
        <dbReference type="EMBL" id="ASK78741.1"/>
    </source>
</evidence>
<evidence type="ECO:0000256" key="3">
    <source>
        <dbReference type="ARBA" id="ARBA00022679"/>
    </source>
</evidence>
<evidence type="ECO:0000256" key="6">
    <source>
        <dbReference type="PROSITE-ProRule" id="PRU01023"/>
    </source>
</evidence>
<gene>
    <name evidence="8" type="primary">yebU</name>
    <name evidence="8" type="ORF">CF386_06895</name>
</gene>
<feature type="active site" description="Nucleophile" evidence="6">
    <location>
        <position position="243"/>
    </location>
</feature>
<keyword evidence="5 6" id="KW-0694">RNA-binding</keyword>
<dbReference type="InterPro" id="IPR031341">
    <property type="entry name" value="Methyltr_RsmF_N"/>
</dbReference>
<evidence type="ECO:0000256" key="4">
    <source>
        <dbReference type="ARBA" id="ARBA00022691"/>
    </source>
</evidence>
<dbReference type="NCBIfam" id="TIGR00446">
    <property type="entry name" value="nop2p"/>
    <property type="match status" value="1"/>
</dbReference>
<dbReference type="SUPFAM" id="SSF53335">
    <property type="entry name" value="S-adenosyl-L-methionine-dependent methyltransferases"/>
    <property type="match status" value="1"/>
</dbReference>
<evidence type="ECO:0000313" key="9">
    <source>
        <dbReference type="Proteomes" id="UP000242175"/>
    </source>
</evidence>
<dbReference type="KEGG" id="pmai:CF386_06895"/>
<dbReference type="InterPro" id="IPR048457">
    <property type="entry name" value="YebU_pre-PUA_dom"/>
</dbReference>
<dbReference type="Gene3D" id="3.10.450.720">
    <property type="match status" value="1"/>
</dbReference>
<evidence type="ECO:0000256" key="2">
    <source>
        <dbReference type="ARBA" id="ARBA00022603"/>
    </source>
</evidence>
<dbReference type="AlphaFoldDB" id="A0A220VEM0"/>
<evidence type="ECO:0000256" key="1">
    <source>
        <dbReference type="ARBA" id="ARBA00022490"/>
    </source>
</evidence>
<keyword evidence="3 6" id="KW-0808">Transferase</keyword>
<dbReference type="CDD" id="cd02440">
    <property type="entry name" value="AdoMet_MTases"/>
    <property type="match status" value="1"/>
</dbReference>
<evidence type="ECO:0000259" key="7">
    <source>
        <dbReference type="PROSITE" id="PS51686"/>
    </source>
</evidence>
<dbReference type="Pfam" id="PF17125">
    <property type="entry name" value="Methyltr_RsmF_N"/>
    <property type="match status" value="1"/>
</dbReference>
<dbReference type="PANTHER" id="PTHR22807">
    <property type="entry name" value="NOP2 YEAST -RELATED NOL1/NOP2/FMU SUN DOMAIN-CONTAINING"/>
    <property type="match status" value="1"/>
</dbReference>
<keyword evidence="4 6" id="KW-0949">S-adenosyl-L-methionine</keyword>
<reference evidence="8 9" key="1">
    <citation type="journal article" date="2016" name="Int. J. Syst. Evol. Microbiol.">
        <title>Paraphotobacterium marinum gen. nov., sp. nov., a member of the family Vibrionaceae, isolated from surface seawater.</title>
        <authorList>
            <person name="Huang Z."/>
            <person name="Dong C."/>
            <person name="Shao Z."/>
        </authorList>
    </citation>
    <scope>NUCLEOTIDE SEQUENCE [LARGE SCALE GENOMIC DNA]</scope>
    <source>
        <strain evidence="8 9">NSCS20N07D</strain>
    </source>
</reference>
<name>A0A220VEM0_9GAMM</name>
<dbReference type="EMBL" id="CP022355">
    <property type="protein sequence ID" value="ASK78741.1"/>
    <property type="molecule type" value="Genomic_DNA"/>
</dbReference>
<dbReference type="RefSeq" id="WP_089073649.1">
    <property type="nucleotide sequence ID" value="NZ_CBCSAM010000001.1"/>
</dbReference>
<protein>
    <submittedName>
        <fullName evidence="8">16S rRNA (Cytosine(1407)-C(5))-methyltransferase RsmF</fullName>
    </submittedName>
</protein>
<dbReference type="Gene3D" id="3.40.50.150">
    <property type="entry name" value="Vaccinia Virus protein VP39"/>
    <property type="match status" value="1"/>
</dbReference>
<feature type="binding site" evidence="6">
    <location>
        <position position="145"/>
    </location>
    <ligand>
        <name>S-adenosyl-L-methionine</name>
        <dbReference type="ChEBI" id="CHEBI:59789"/>
    </ligand>
</feature>
<dbReference type="Pfam" id="PF21150">
    <property type="entry name" value="YebU_pre-PUA_dom"/>
    <property type="match status" value="1"/>
</dbReference>
<dbReference type="InterPro" id="IPR023267">
    <property type="entry name" value="RCMT"/>
</dbReference>
<feature type="binding site" evidence="6">
    <location>
        <position position="172"/>
    </location>
    <ligand>
        <name>S-adenosyl-L-methionine</name>
        <dbReference type="ChEBI" id="CHEBI:59789"/>
    </ligand>
</feature>
<proteinExistence type="inferred from homology"/>
<dbReference type="GO" id="GO:0070475">
    <property type="term" value="P:rRNA base methylation"/>
    <property type="evidence" value="ECO:0007669"/>
    <property type="project" value="TreeGrafter"/>
</dbReference>
<dbReference type="InterPro" id="IPR011023">
    <property type="entry name" value="Nop2p"/>
</dbReference>
<feature type="domain" description="SAM-dependent MTase RsmB/NOP-type" evidence="7">
    <location>
        <begin position="27"/>
        <end position="307"/>
    </location>
</feature>
<dbReference type="InterPro" id="IPR049560">
    <property type="entry name" value="MeTrfase_RsmB-F_NOP2_cat"/>
</dbReference>
<feature type="binding site" evidence="6">
    <location>
        <begin position="121"/>
        <end position="127"/>
    </location>
    <ligand>
        <name>S-adenosyl-L-methionine</name>
        <dbReference type="ChEBI" id="CHEBI:59789"/>
    </ligand>
</feature>
<keyword evidence="2 6" id="KW-0489">Methyltransferase</keyword>
<accession>A0A220VEM0</accession>
<dbReference type="PRINTS" id="PR02008">
    <property type="entry name" value="RCMTFAMILY"/>
</dbReference>
<organism evidence="8 9">
    <name type="scientific">Paraphotobacterium marinum</name>
    <dbReference type="NCBI Taxonomy" id="1755811"/>
    <lineage>
        <taxon>Bacteria</taxon>
        <taxon>Pseudomonadati</taxon>
        <taxon>Pseudomonadota</taxon>
        <taxon>Gammaproteobacteria</taxon>
        <taxon>Vibrionales</taxon>
        <taxon>Vibrionaceae</taxon>
        <taxon>Paraphotobacterium</taxon>
    </lineage>
</organism>
<dbReference type="InterPro" id="IPR001678">
    <property type="entry name" value="MeTrfase_RsmB-F_NOP2_dom"/>
</dbReference>
<dbReference type="PANTHER" id="PTHR22807:SF30">
    <property type="entry name" value="28S RRNA (CYTOSINE(4447)-C(5))-METHYLTRANSFERASE-RELATED"/>
    <property type="match status" value="1"/>
</dbReference>